<dbReference type="GO" id="GO:0005886">
    <property type="term" value="C:plasma membrane"/>
    <property type="evidence" value="ECO:0007669"/>
    <property type="project" value="TreeGrafter"/>
</dbReference>
<evidence type="ECO:0000313" key="10">
    <source>
        <dbReference type="Ensembl" id="ENSGAGP00000022056.1"/>
    </source>
</evidence>
<dbReference type="SMART" id="SM00192">
    <property type="entry name" value="LDLa"/>
    <property type="match status" value="2"/>
</dbReference>
<evidence type="ECO:0000256" key="3">
    <source>
        <dbReference type="ARBA" id="ARBA00022737"/>
    </source>
</evidence>
<evidence type="ECO:0000256" key="2">
    <source>
        <dbReference type="ARBA" id="ARBA00022692"/>
    </source>
</evidence>
<reference evidence="10" key="2">
    <citation type="submission" date="2025-08" db="UniProtKB">
        <authorList>
            <consortium name="Ensembl"/>
        </authorList>
    </citation>
    <scope>IDENTIFICATION</scope>
</reference>
<organism evidence="10 11">
    <name type="scientific">Gopherus agassizii</name>
    <name type="common">Agassiz's desert tortoise</name>
    <dbReference type="NCBI Taxonomy" id="38772"/>
    <lineage>
        <taxon>Eukaryota</taxon>
        <taxon>Metazoa</taxon>
        <taxon>Chordata</taxon>
        <taxon>Craniata</taxon>
        <taxon>Vertebrata</taxon>
        <taxon>Euteleostomi</taxon>
        <taxon>Archelosauria</taxon>
        <taxon>Testudinata</taxon>
        <taxon>Testudines</taxon>
        <taxon>Cryptodira</taxon>
        <taxon>Durocryptodira</taxon>
        <taxon>Testudinoidea</taxon>
        <taxon>Testudinidae</taxon>
        <taxon>Gopherus</taxon>
    </lineage>
</organism>
<evidence type="ECO:0000256" key="5">
    <source>
        <dbReference type="ARBA" id="ARBA00023136"/>
    </source>
</evidence>
<evidence type="ECO:0000313" key="11">
    <source>
        <dbReference type="Proteomes" id="UP000291020"/>
    </source>
</evidence>
<feature type="disulfide bond" evidence="7">
    <location>
        <begin position="98"/>
        <end position="113"/>
    </location>
</feature>
<dbReference type="CDD" id="cd00112">
    <property type="entry name" value="LDLa"/>
    <property type="match status" value="1"/>
</dbReference>
<reference evidence="10" key="3">
    <citation type="submission" date="2025-09" db="UniProtKB">
        <authorList>
            <consortium name="Ensembl"/>
        </authorList>
    </citation>
    <scope>IDENTIFICATION</scope>
</reference>
<evidence type="ECO:0000256" key="9">
    <source>
        <dbReference type="SAM" id="SignalP"/>
    </source>
</evidence>
<evidence type="ECO:0000256" key="7">
    <source>
        <dbReference type="PROSITE-ProRule" id="PRU00124"/>
    </source>
</evidence>
<keyword evidence="6 7" id="KW-1015">Disulfide bond</keyword>
<comment type="subcellular location">
    <subcellularLocation>
        <location evidence="1">Membrane</location>
        <topology evidence="1">Single-pass membrane protein</topology>
    </subcellularLocation>
</comment>
<feature type="disulfide bond" evidence="7">
    <location>
        <begin position="79"/>
        <end position="91"/>
    </location>
</feature>
<dbReference type="Ensembl" id="ENSGAGT00000025130.1">
    <property type="protein sequence ID" value="ENSGAGP00000022056.1"/>
    <property type="gene ID" value="ENSGAGG00000016183.1"/>
</dbReference>
<dbReference type="Gene3D" id="4.10.400.10">
    <property type="entry name" value="Low-density Lipoprotein Receptor"/>
    <property type="match status" value="2"/>
</dbReference>
<proteinExistence type="predicted"/>
<dbReference type="STRING" id="38772.ENSGAGP00000022056"/>
<feature type="signal peptide" evidence="9">
    <location>
        <begin position="1"/>
        <end position="16"/>
    </location>
</feature>
<dbReference type="PROSITE" id="PS50068">
    <property type="entry name" value="LDLRA_2"/>
    <property type="match status" value="2"/>
</dbReference>
<dbReference type="SUPFAM" id="SSF57424">
    <property type="entry name" value="LDL receptor-like module"/>
    <property type="match status" value="2"/>
</dbReference>
<sequence length="203" mass="21696">MSPLLALLLRQLLAAGLESPAGNASGLPCSPHAERCWTPRHVRSLPQERFCDGRPDCPDRADESAETCLHPGVPPAPACPCLFQCAEGAECFPSAWVCDGHADCEDGQDERECGPDSPGTSQAPSTARTENPAISKPGKPVLSKTRGPLCVRAAFVLLSVLVAAGCTVRWGQFRGKNNFSIFSLKKASKEQLVLDRRPSDSFP</sequence>
<dbReference type="PANTHER" id="PTHR24270">
    <property type="entry name" value="LOW-DENSITY LIPOPROTEIN RECEPTOR-RELATED"/>
    <property type="match status" value="1"/>
</dbReference>
<keyword evidence="5" id="KW-0472">Membrane</keyword>
<dbReference type="GO" id="GO:0016192">
    <property type="term" value="P:vesicle-mediated transport"/>
    <property type="evidence" value="ECO:0007669"/>
    <property type="project" value="UniProtKB-ARBA"/>
</dbReference>
<feature type="compositionally biased region" description="Polar residues" evidence="8">
    <location>
        <begin position="118"/>
        <end position="129"/>
    </location>
</feature>
<dbReference type="InterPro" id="IPR036055">
    <property type="entry name" value="LDL_receptor-like_sf"/>
</dbReference>
<evidence type="ECO:0000256" key="6">
    <source>
        <dbReference type="ARBA" id="ARBA00023157"/>
    </source>
</evidence>
<keyword evidence="3" id="KW-0677">Repeat</keyword>
<keyword evidence="2" id="KW-0812">Transmembrane</keyword>
<evidence type="ECO:0008006" key="12">
    <source>
        <dbReference type="Google" id="ProtNLM"/>
    </source>
</evidence>
<keyword evidence="4" id="KW-1133">Transmembrane helix</keyword>
<accession>A0A452I3I6</accession>
<keyword evidence="11" id="KW-1185">Reference proteome</keyword>
<dbReference type="AlphaFoldDB" id="A0A452I3I6"/>
<dbReference type="InterPro" id="IPR002172">
    <property type="entry name" value="LDrepeatLR_classA_rpt"/>
</dbReference>
<name>A0A452I3I6_9SAUR</name>
<feature type="chain" id="PRO_5019425886" description="CD320 molecule" evidence="9">
    <location>
        <begin position="17"/>
        <end position="203"/>
    </location>
</feature>
<keyword evidence="9" id="KW-0732">Signal</keyword>
<evidence type="ECO:0000256" key="4">
    <source>
        <dbReference type="ARBA" id="ARBA00022989"/>
    </source>
</evidence>
<feature type="region of interest" description="Disordered" evidence="8">
    <location>
        <begin position="109"/>
        <end position="140"/>
    </location>
</feature>
<dbReference type="Pfam" id="PF00057">
    <property type="entry name" value="Ldl_recept_a"/>
    <property type="match status" value="1"/>
</dbReference>
<reference evidence="11" key="1">
    <citation type="journal article" date="2017" name="PLoS ONE">
        <title>The Agassiz's desert tortoise genome provides a resource for the conservation of a threatened species.</title>
        <authorList>
            <person name="Tollis M."/>
            <person name="DeNardo D.F."/>
            <person name="Cornelius J.A."/>
            <person name="Dolby G.A."/>
            <person name="Edwards T."/>
            <person name="Henen B.T."/>
            <person name="Karl A.E."/>
            <person name="Murphy R.W."/>
            <person name="Kusumi K."/>
        </authorList>
    </citation>
    <scope>NUCLEOTIDE SEQUENCE [LARGE SCALE GENOMIC DNA]</scope>
</reference>
<dbReference type="InterPro" id="IPR050685">
    <property type="entry name" value="LDLR"/>
</dbReference>
<dbReference type="PANTHER" id="PTHR24270:SF62">
    <property type="entry name" value="LOW-DENSITY LIPOPROTEIN RECEPTOR-RELATED PROTEIN 2"/>
    <property type="match status" value="1"/>
</dbReference>
<dbReference type="Proteomes" id="UP000291020">
    <property type="component" value="Unassembled WGS sequence"/>
</dbReference>
<comment type="caution">
    <text evidence="7">Lacks conserved residue(s) required for the propagation of feature annotation.</text>
</comment>
<protein>
    <recommendedName>
        <fullName evidence="12">CD320 molecule</fullName>
    </recommendedName>
</protein>
<dbReference type="PRINTS" id="PR00261">
    <property type="entry name" value="LDLRECEPTOR"/>
</dbReference>
<evidence type="ECO:0000256" key="1">
    <source>
        <dbReference type="ARBA" id="ARBA00004167"/>
    </source>
</evidence>
<evidence type="ECO:0000256" key="8">
    <source>
        <dbReference type="SAM" id="MobiDB-lite"/>
    </source>
</evidence>